<dbReference type="GeneID" id="36395232"/>
<reference evidence="8" key="1">
    <citation type="submission" date="2014-09" db="EMBL/GenBank/DDBJ databases">
        <authorList>
            <person name="Sharma Rahul"/>
            <person name="Thines Marco"/>
        </authorList>
    </citation>
    <scope>NUCLEOTIDE SEQUENCE [LARGE SCALE GENOMIC DNA]</scope>
</reference>
<dbReference type="Proteomes" id="UP000054928">
    <property type="component" value="Unassembled WGS sequence"/>
</dbReference>
<dbReference type="PANTHER" id="PTHR10015:SF427">
    <property type="entry name" value="HEAT SHOCK FACTOR PROTEIN"/>
    <property type="match status" value="1"/>
</dbReference>
<dbReference type="OMA" id="ATTRYWH"/>
<dbReference type="EMBL" id="CCYD01000109">
    <property type="protein sequence ID" value="CEG35848.1"/>
    <property type="molecule type" value="Genomic_DNA"/>
</dbReference>
<proteinExistence type="inferred from homology"/>
<evidence type="ECO:0000256" key="2">
    <source>
        <dbReference type="ARBA" id="ARBA00023125"/>
    </source>
</evidence>
<evidence type="ECO:0000256" key="1">
    <source>
        <dbReference type="ARBA" id="ARBA00004123"/>
    </source>
</evidence>
<dbReference type="STRING" id="4781.A0A0P1A6Q1"/>
<dbReference type="Pfam" id="PF00447">
    <property type="entry name" value="HSF_DNA-bind"/>
    <property type="match status" value="1"/>
</dbReference>
<keyword evidence="3" id="KW-0539">Nucleus</keyword>
<dbReference type="RefSeq" id="XP_024572217.1">
    <property type="nucleotide sequence ID" value="XM_024728736.1"/>
</dbReference>
<dbReference type="GO" id="GO:0003700">
    <property type="term" value="F:DNA-binding transcription factor activity"/>
    <property type="evidence" value="ECO:0007669"/>
    <property type="project" value="InterPro"/>
</dbReference>
<evidence type="ECO:0000259" key="6">
    <source>
        <dbReference type="SMART" id="SM00415"/>
    </source>
</evidence>
<organism evidence="7 8">
    <name type="scientific">Plasmopara halstedii</name>
    <name type="common">Downy mildew of sunflower</name>
    <dbReference type="NCBI Taxonomy" id="4781"/>
    <lineage>
        <taxon>Eukaryota</taxon>
        <taxon>Sar</taxon>
        <taxon>Stramenopiles</taxon>
        <taxon>Oomycota</taxon>
        <taxon>Peronosporomycetes</taxon>
        <taxon>Peronosporales</taxon>
        <taxon>Peronosporaceae</taxon>
        <taxon>Plasmopara</taxon>
    </lineage>
</organism>
<name>A0A0P1A6Q1_PLAHL</name>
<evidence type="ECO:0000256" key="5">
    <source>
        <dbReference type="SAM" id="MobiDB-lite"/>
    </source>
</evidence>
<dbReference type="SMART" id="SM00415">
    <property type="entry name" value="HSF"/>
    <property type="match status" value="1"/>
</dbReference>
<protein>
    <submittedName>
        <fullName evidence="7">Hsf-type dna-binding</fullName>
    </submittedName>
</protein>
<comment type="similarity">
    <text evidence="4">Belongs to the HSF family.</text>
</comment>
<evidence type="ECO:0000313" key="8">
    <source>
        <dbReference type="Proteomes" id="UP000054928"/>
    </source>
</evidence>
<dbReference type="PROSITE" id="PS51257">
    <property type="entry name" value="PROKAR_LIPOPROTEIN"/>
    <property type="match status" value="1"/>
</dbReference>
<dbReference type="InterPro" id="IPR036388">
    <property type="entry name" value="WH-like_DNA-bd_sf"/>
</dbReference>
<dbReference type="InterPro" id="IPR000232">
    <property type="entry name" value="HSF_DNA-bd"/>
</dbReference>
<evidence type="ECO:0000256" key="3">
    <source>
        <dbReference type="ARBA" id="ARBA00023242"/>
    </source>
</evidence>
<dbReference type="Gene3D" id="1.10.10.10">
    <property type="entry name" value="Winged helix-like DNA-binding domain superfamily/Winged helix DNA-binding domain"/>
    <property type="match status" value="1"/>
</dbReference>
<dbReference type="AlphaFoldDB" id="A0A0P1A6Q1"/>
<keyword evidence="8" id="KW-1185">Reference proteome</keyword>
<dbReference type="SUPFAM" id="SSF46785">
    <property type="entry name" value="Winged helix' DNA-binding domain"/>
    <property type="match status" value="1"/>
</dbReference>
<dbReference type="PRINTS" id="PR00056">
    <property type="entry name" value="HSFDOMAIN"/>
</dbReference>
<accession>A0A0P1A6Q1</accession>
<evidence type="ECO:0000313" key="7">
    <source>
        <dbReference type="EMBL" id="CEG35848.1"/>
    </source>
</evidence>
<feature type="region of interest" description="Disordered" evidence="5">
    <location>
        <begin position="1"/>
        <end position="30"/>
    </location>
</feature>
<dbReference type="OrthoDB" id="60033at2759"/>
<sequence>MKVQDLLSEDTAPLSPTTSTTSCSSASSTPVKRGWVAPFLLHLHQMLRHEDSRVIRWAEDGMAFQILDKHVMTTQILPKYFKNKNFASFQRQLNYFGFRKWSKARALFPTYGREHFTRDNFSEMSLVRRQCKKSRKRKYDEKLPPAKRTAVLLSSCGIERCTRILPRPDAAVGNFVMPPIPQSHKAQLVTPPVHPAPNFSLPRLSLALPMNTDNKLPSIRELSQSGALPHMVIGPLRPRLIV</sequence>
<dbReference type="PANTHER" id="PTHR10015">
    <property type="entry name" value="HEAT SHOCK TRANSCRIPTION FACTOR"/>
    <property type="match status" value="1"/>
</dbReference>
<feature type="domain" description="HSF-type DNA-binding" evidence="6">
    <location>
        <begin position="35"/>
        <end position="130"/>
    </location>
</feature>
<dbReference type="GO" id="GO:0043565">
    <property type="term" value="F:sequence-specific DNA binding"/>
    <property type="evidence" value="ECO:0007669"/>
    <property type="project" value="InterPro"/>
</dbReference>
<feature type="compositionally biased region" description="Low complexity" evidence="5">
    <location>
        <begin position="11"/>
        <end position="30"/>
    </location>
</feature>
<dbReference type="GO" id="GO:0005634">
    <property type="term" value="C:nucleus"/>
    <property type="evidence" value="ECO:0007669"/>
    <property type="project" value="UniProtKB-SubCell"/>
</dbReference>
<dbReference type="InterPro" id="IPR036390">
    <property type="entry name" value="WH_DNA-bd_sf"/>
</dbReference>
<comment type="subcellular location">
    <subcellularLocation>
        <location evidence="1">Nucleus</location>
    </subcellularLocation>
</comment>
<keyword evidence="2 7" id="KW-0238">DNA-binding</keyword>
<evidence type="ECO:0000256" key="4">
    <source>
        <dbReference type="RuleBase" id="RU004020"/>
    </source>
</evidence>
<dbReference type="FunFam" id="1.10.10.10:FF:000286">
    <property type="entry name" value="Heat shock transcription factor"/>
    <property type="match status" value="1"/>
</dbReference>